<keyword evidence="1" id="KW-0812">Transmembrane</keyword>
<feature type="transmembrane region" description="Helical" evidence="1">
    <location>
        <begin position="48"/>
        <end position="70"/>
    </location>
</feature>
<evidence type="ECO:0000256" key="1">
    <source>
        <dbReference type="SAM" id="Phobius"/>
    </source>
</evidence>
<dbReference type="AlphaFoldDB" id="A0A699H720"/>
<protein>
    <recommendedName>
        <fullName evidence="3">Reverse transcriptase Ty1/copia-type domain-containing protein</fullName>
    </recommendedName>
</protein>
<feature type="transmembrane region" description="Helical" evidence="1">
    <location>
        <begin position="90"/>
        <end position="110"/>
    </location>
</feature>
<evidence type="ECO:0000313" key="2">
    <source>
        <dbReference type="EMBL" id="GEX69868.1"/>
    </source>
</evidence>
<name>A0A699H720_TANCI</name>
<comment type="caution">
    <text evidence="2">The sequence shown here is derived from an EMBL/GenBank/DDBJ whole genome shotgun (WGS) entry which is preliminary data.</text>
</comment>
<sequence>MTAYHSSLSLTEEAAFFSFPYAKEGLLEPWLLSIYGSLLLETKGFKRVVCVFHYDVGQASLLILSCGIFFEQKAEKLILKFTLDDPVRTTLFYFFSLAIPLWVILSLIAYEEYELEQFDVKTTFLHGNLEETIYIRQPPGFEEGAGNKELGPARKILGMKIVRDRGSRTLKVSQSGYVHKILNNYRVDNDKSVFVPLGEHFKVSLKDCPSSDWDVERISEVPYANHVGLVYCRDQEKHVDVDGFVDAYYAKDPHKETEYMALTEAVKENILLKGVLIELGVNLRSVVVNCDNQGAIHLSRNVVFHERTKHINALFYFYLLLLILKNYIGKKTTSTF</sequence>
<dbReference type="CDD" id="cd09272">
    <property type="entry name" value="RNase_HI_RT_Ty1"/>
    <property type="match status" value="1"/>
</dbReference>
<keyword evidence="1" id="KW-1133">Transmembrane helix</keyword>
<reference evidence="2" key="1">
    <citation type="journal article" date="2019" name="Sci. Rep.">
        <title>Draft genome of Tanacetum cinerariifolium, the natural source of mosquito coil.</title>
        <authorList>
            <person name="Yamashiro T."/>
            <person name="Shiraishi A."/>
            <person name="Satake H."/>
            <person name="Nakayama K."/>
        </authorList>
    </citation>
    <scope>NUCLEOTIDE SEQUENCE</scope>
</reference>
<keyword evidence="1" id="KW-0472">Membrane</keyword>
<dbReference type="EMBL" id="BKCJ010124339">
    <property type="protein sequence ID" value="GEX69868.1"/>
    <property type="molecule type" value="Genomic_DNA"/>
</dbReference>
<gene>
    <name evidence="2" type="ORF">Tci_341843</name>
</gene>
<organism evidence="2">
    <name type="scientific">Tanacetum cinerariifolium</name>
    <name type="common">Dalmatian daisy</name>
    <name type="synonym">Chrysanthemum cinerariifolium</name>
    <dbReference type="NCBI Taxonomy" id="118510"/>
    <lineage>
        <taxon>Eukaryota</taxon>
        <taxon>Viridiplantae</taxon>
        <taxon>Streptophyta</taxon>
        <taxon>Embryophyta</taxon>
        <taxon>Tracheophyta</taxon>
        <taxon>Spermatophyta</taxon>
        <taxon>Magnoliopsida</taxon>
        <taxon>eudicotyledons</taxon>
        <taxon>Gunneridae</taxon>
        <taxon>Pentapetalae</taxon>
        <taxon>asterids</taxon>
        <taxon>campanulids</taxon>
        <taxon>Asterales</taxon>
        <taxon>Asteraceae</taxon>
        <taxon>Asteroideae</taxon>
        <taxon>Anthemideae</taxon>
        <taxon>Anthemidinae</taxon>
        <taxon>Tanacetum</taxon>
    </lineage>
</organism>
<evidence type="ECO:0008006" key="3">
    <source>
        <dbReference type="Google" id="ProtNLM"/>
    </source>
</evidence>
<feature type="transmembrane region" description="Helical" evidence="1">
    <location>
        <begin position="310"/>
        <end position="328"/>
    </location>
</feature>
<accession>A0A699H720</accession>
<proteinExistence type="predicted"/>